<comment type="similarity">
    <text evidence="2 6">Belongs to the class-I pyridoxal-phosphate-dependent aminotransferase family.</text>
</comment>
<evidence type="ECO:0000256" key="3">
    <source>
        <dbReference type="ARBA" id="ARBA00022576"/>
    </source>
</evidence>
<accession>A0A1X7CFB8</accession>
<dbReference type="GO" id="GO:0030170">
    <property type="term" value="F:pyridoxal phosphate binding"/>
    <property type="evidence" value="ECO:0007669"/>
    <property type="project" value="InterPro"/>
</dbReference>
<evidence type="ECO:0000313" key="9">
    <source>
        <dbReference type="EMBL" id="SME95584.1"/>
    </source>
</evidence>
<dbReference type="PROSITE" id="PS00105">
    <property type="entry name" value="AA_TRANSFER_CLASS_1"/>
    <property type="match status" value="1"/>
</dbReference>
<dbReference type="EMBL" id="FXAC01000003">
    <property type="protein sequence ID" value="SME95584.1"/>
    <property type="molecule type" value="Genomic_DNA"/>
</dbReference>
<dbReference type="Gene3D" id="3.90.1150.10">
    <property type="entry name" value="Aspartate Aminotransferase, domain 1"/>
    <property type="match status" value="1"/>
</dbReference>
<sequence>MIADAHDHSPAAAPRADPARELPRAQPWQRMAAGGGLLDPSGALRSTVFEEMTALATRTGSVNLGQGFPDFAPPQPMVDAAVAALHTGHHQYAPIIGVPALRQAVAKHQRDHYGLHLDPDSQIAVSAGATEGMTAALLSVLHPGDEVVMFEPRYDLYGAAVEFTGATPVPVPLLPPTFTPDPDDVRAAFSPRTRAVILNDPHNPTGTVASREFKELLVELATEFDAVIVTDEVYEHLRFAGPHEPIASLPGAVERTLSVSSAGKTFSATGWRVGWVSGPPELMRGVIAVKSYLSHSAAAPLQHAVAHALSFPPAFYDALLQDYRERRDVLVAGLREAGLTPPVPEGTFFAVADVSDHYALAGVDNATDLGRHWAENAGLVGIPVSAFAGPANRGLYADWLRLAFCKRTDVLRGAMAGLAAAV</sequence>
<name>A0A1X7CFB8_9MICC</name>
<dbReference type="GO" id="GO:0016212">
    <property type="term" value="F:kynurenine-oxoglutarate transaminase activity"/>
    <property type="evidence" value="ECO:0007669"/>
    <property type="project" value="TreeGrafter"/>
</dbReference>
<keyword evidence="5" id="KW-0663">Pyridoxal phosphate</keyword>
<gene>
    <name evidence="9" type="ORF">SAMN06296028_10340</name>
</gene>
<evidence type="ECO:0000256" key="1">
    <source>
        <dbReference type="ARBA" id="ARBA00001933"/>
    </source>
</evidence>
<keyword evidence="3 6" id="KW-0032">Aminotransferase</keyword>
<evidence type="ECO:0000256" key="6">
    <source>
        <dbReference type="RuleBase" id="RU000481"/>
    </source>
</evidence>
<proteinExistence type="inferred from homology"/>
<dbReference type="InterPro" id="IPR015422">
    <property type="entry name" value="PyrdxlP-dep_Trfase_small"/>
</dbReference>
<dbReference type="Gene3D" id="3.40.640.10">
    <property type="entry name" value="Type I PLP-dependent aspartate aminotransferase-like (Major domain)"/>
    <property type="match status" value="1"/>
</dbReference>
<dbReference type="InterPro" id="IPR015424">
    <property type="entry name" value="PyrdxlP-dep_Trfase"/>
</dbReference>
<keyword evidence="10" id="KW-1185">Reference proteome</keyword>
<dbReference type="PANTHER" id="PTHR43807:SF20">
    <property type="entry name" value="FI04487P"/>
    <property type="match status" value="1"/>
</dbReference>
<feature type="domain" description="Aminotransferase class I/classII large" evidence="8">
    <location>
        <begin position="62"/>
        <end position="408"/>
    </location>
</feature>
<reference evidence="10" key="1">
    <citation type="submission" date="2017-04" db="EMBL/GenBank/DDBJ databases">
        <authorList>
            <person name="Varghese N."/>
            <person name="Submissions S."/>
        </authorList>
    </citation>
    <scope>NUCLEOTIDE SEQUENCE [LARGE SCALE GENOMIC DNA]</scope>
    <source>
        <strain evidence="10">NIO-1021</strain>
    </source>
</reference>
<evidence type="ECO:0000256" key="2">
    <source>
        <dbReference type="ARBA" id="ARBA00007441"/>
    </source>
</evidence>
<evidence type="ECO:0000256" key="5">
    <source>
        <dbReference type="ARBA" id="ARBA00022898"/>
    </source>
</evidence>
<dbReference type="InterPro" id="IPR015421">
    <property type="entry name" value="PyrdxlP-dep_Trfase_major"/>
</dbReference>
<comment type="cofactor">
    <cofactor evidence="1 6">
        <name>pyridoxal 5'-phosphate</name>
        <dbReference type="ChEBI" id="CHEBI:597326"/>
    </cofactor>
</comment>
<keyword evidence="4 6" id="KW-0808">Transferase</keyword>
<organism evidence="9 10">
    <name type="scientific">Kocuria marina subsp. indica</name>
    <dbReference type="NCBI Taxonomy" id="1049583"/>
    <lineage>
        <taxon>Bacteria</taxon>
        <taxon>Bacillati</taxon>
        <taxon>Actinomycetota</taxon>
        <taxon>Actinomycetes</taxon>
        <taxon>Micrococcales</taxon>
        <taxon>Micrococcaceae</taxon>
        <taxon>Kocuria</taxon>
    </lineage>
</organism>
<evidence type="ECO:0000313" key="10">
    <source>
        <dbReference type="Proteomes" id="UP000192929"/>
    </source>
</evidence>
<dbReference type="SUPFAM" id="SSF53383">
    <property type="entry name" value="PLP-dependent transferases"/>
    <property type="match status" value="1"/>
</dbReference>
<dbReference type="CDD" id="cd00609">
    <property type="entry name" value="AAT_like"/>
    <property type="match status" value="1"/>
</dbReference>
<dbReference type="FunFam" id="3.40.640.10:FF:000033">
    <property type="entry name" value="Aspartate aminotransferase"/>
    <property type="match status" value="1"/>
</dbReference>
<evidence type="ECO:0000259" key="8">
    <source>
        <dbReference type="Pfam" id="PF00155"/>
    </source>
</evidence>
<feature type="region of interest" description="Disordered" evidence="7">
    <location>
        <begin position="1"/>
        <end position="23"/>
    </location>
</feature>
<dbReference type="AlphaFoldDB" id="A0A1X7CFB8"/>
<dbReference type="InterPro" id="IPR004839">
    <property type="entry name" value="Aminotransferase_I/II_large"/>
</dbReference>
<dbReference type="Pfam" id="PF00155">
    <property type="entry name" value="Aminotran_1_2"/>
    <property type="match status" value="1"/>
</dbReference>
<evidence type="ECO:0000256" key="7">
    <source>
        <dbReference type="SAM" id="MobiDB-lite"/>
    </source>
</evidence>
<dbReference type="PANTHER" id="PTHR43807">
    <property type="entry name" value="FI04487P"/>
    <property type="match status" value="1"/>
</dbReference>
<dbReference type="InterPro" id="IPR004838">
    <property type="entry name" value="NHTrfase_class1_PyrdxlP-BS"/>
</dbReference>
<evidence type="ECO:0000256" key="4">
    <source>
        <dbReference type="ARBA" id="ARBA00022679"/>
    </source>
</evidence>
<dbReference type="GO" id="GO:0005737">
    <property type="term" value="C:cytoplasm"/>
    <property type="evidence" value="ECO:0007669"/>
    <property type="project" value="TreeGrafter"/>
</dbReference>
<protein>
    <recommendedName>
        <fullName evidence="6">Aminotransferase</fullName>
        <ecNumber evidence="6">2.6.1.-</ecNumber>
    </recommendedName>
</protein>
<dbReference type="Proteomes" id="UP000192929">
    <property type="component" value="Unassembled WGS sequence"/>
</dbReference>
<dbReference type="InterPro" id="IPR051326">
    <property type="entry name" value="Kynurenine-oxoglutarate_AT"/>
</dbReference>
<dbReference type="EC" id="2.6.1.-" evidence="6"/>